<accession>A0A9W4XWV8</accession>
<evidence type="ECO:0000313" key="1">
    <source>
        <dbReference type="EMBL" id="CAI6341481.1"/>
    </source>
</evidence>
<reference evidence="1" key="1">
    <citation type="submission" date="2023-01" db="EMBL/GenBank/DDBJ databases">
        <authorList>
            <person name="Van Ghelder C."/>
            <person name="Rancurel C."/>
        </authorList>
    </citation>
    <scope>NUCLEOTIDE SEQUENCE</scope>
    <source>
        <strain evidence="1">CNCM I-4278</strain>
    </source>
</reference>
<evidence type="ECO:0000313" key="2">
    <source>
        <dbReference type="Proteomes" id="UP001152607"/>
    </source>
</evidence>
<proteinExistence type="predicted"/>
<protein>
    <submittedName>
        <fullName evidence="1">Uncharacterized protein</fullName>
    </submittedName>
</protein>
<organism evidence="1 2">
    <name type="scientific">Periconia digitata</name>
    <dbReference type="NCBI Taxonomy" id="1303443"/>
    <lineage>
        <taxon>Eukaryota</taxon>
        <taxon>Fungi</taxon>
        <taxon>Dikarya</taxon>
        <taxon>Ascomycota</taxon>
        <taxon>Pezizomycotina</taxon>
        <taxon>Dothideomycetes</taxon>
        <taxon>Pleosporomycetidae</taxon>
        <taxon>Pleosporales</taxon>
        <taxon>Massarineae</taxon>
        <taxon>Periconiaceae</taxon>
        <taxon>Periconia</taxon>
    </lineage>
</organism>
<gene>
    <name evidence="1" type="ORF">PDIGIT_LOCUS14678</name>
</gene>
<dbReference type="EMBL" id="CAOQHR010000012">
    <property type="protein sequence ID" value="CAI6341481.1"/>
    <property type="molecule type" value="Genomic_DNA"/>
</dbReference>
<comment type="caution">
    <text evidence="1">The sequence shown here is derived from an EMBL/GenBank/DDBJ whole genome shotgun (WGS) entry which is preliminary data.</text>
</comment>
<keyword evidence="2" id="KW-1185">Reference proteome</keyword>
<dbReference type="Proteomes" id="UP001152607">
    <property type="component" value="Unassembled WGS sequence"/>
</dbReference>
<dbReference type="AlphaFoldDB" id="A0A9W4XWV8"/>
<name>A0A9W4XWV8_9PLEO</name>
<sequence length="88" mass="9890">MISYLQPVEAKPRCTLKCRETVAKQPPSHLIPSTIFFYAPLPFLSFPSFRSLLLVGSWTLNSLVEFQNACNPIAFPSVVPEPEPEPEK</sequence>